<dbReference type="AlphaFoldDB" id="X1VSM9"/>
<name>X1VSM9_9ZZZZ</name>
<feature type="non-terminal residue" evidence="2">
    <location>
        <position position="1"/>
    </location>
</feature>
<feature type="compositionally biased region" description="Basic and acidic residues" evidence="1">
    <location>
        <begin position="87"/>
        <end position="96"/>
    </location>
</feature>
<sequence>NARNSRFYVTSKGIIQKHENSSIENNAQDSSTNIHHKSTDGLSDSSNASSSHDRDASSDSNSLSLSSGINSAENDMGEDEEEDDYRQDEFAEKDFDYDFDELTLTDKVAVDNNGDEIMSASEESDEGSSVD</sequence>
<proteinExistence type="predicted"/>
<reference evidence="2" key="1">
    <citation type="journal article" date="2014" name="Front. Microbiol.">
        <title>High frequency of phylogenetically diverse reductive dehalogenase-homologous genes in deep subseafloor sedimentary metagenomes.</title>
        <authorList>
            <person name="Kawai M."/>
            <person name="Futagami T."/>
            <person name="Toyoda A."/>
            <person name="Takaki Y."/>
            <person name="Nishi S."/>
            <person name="Hori S."/>
            <person name="Arai W."/>
            <person name="Tsubouchi T."/>
            <person name="Morono Y."/>
            <person name="Uchiyama I."/>
            <person name="Ito T."/>
            <person name="Fujiyama A."/>
            <person name="Inagaki F."/>
            <person name="Takami H."/>
        </authorList>
    </citation>
    <scope>NUCLEOTIDE SEQUENCE</scope>
    <source>
        <strain evidence="2">Expedition CK06-06</strain>
    </source>
</reference>
<feature type="region of interest" description="Disordered" evidence="1">
    <location>
        <begin position="1"/>
        <end position="131"/>
    </location>
</feature>
<gene>
    <name evidence="2" type="ORF">S12H4_60627</name>
</gene>
<feature type="compositionally biased region" description="Low complexity" evidence="1">
    <location>
        <begin position="58"/>
        <end position="72"/>
    </location>
</feature>
<dbReference type="EMBL" id="BARW01039956">
    <property type="protein sequence ID" value="GAJ23777.1"/>
    <property type="molecule type" value="Genomic_DNA"/>
</dbReference>
<comment type="caution">
    <text evidence="2">The sequence shown here is derived from an EMBL/GenBank/DDBJ whole genome shotgun (WGS) entry which is preliminary data.</text>
</comment>
<feature type="compositionally biased region" description="Polar residues" evidence="1">
    <location>
        <begin position="22"/>
        <end position="33"/>
    </location>
</feature>
<accession>X1VSM9</accession>
<protein>
    <submittedName>
        <fullName evidence="2">Uncharacterized protein</fullName>
    </submittedName>
</protein>
<feature type="compositionally biased region" description="Acidic residues" evidence="1">
    <location>
        <begin position="75"/>
        <end position="86"/>
    </location>
</feature>
<feature type="non-terminal residue" evidence="2">
    <location>
        <position position="131"/>
    </location>
</feature>
<feature type="compositionally biased region" description="Acidic residues" evidence="1">
    <location>
        <begin position="122"/>
        <end position="131"/>
    </location>
</feature>
<evidence type="ECO:0000256" key="1">
    <source>
        <dbReference type="SAM" id="MobiDB-lite"/>
    </source>
</evidence>
<organism evidence="2">
    <name type="scientific">marine sediment metagenome</name>
    <dbReference type="NCBI Taxonomy" id="412755"/>
    <lineage>
        <taxon>unclassified sequences</taxon>
        <taxon>metagenomes</taxon>
        <taxon>ecological metagenomes</taxon>
    </lineage>
</organism>
<evidence type="ECO:0000313" key="2">
    <source>
        <dbReference type="EMBL" id="GAJ23777.1"/>
    </source>
</evidence>